<comment type="caution">
    <text evidence="2">The sequence shown here is derived from an EMBL/GenBank/DDBJ whole genome shotgun (WGS) entry which is preliminary data.</text>
</comment>
<evidence type="ECO:0000313" key="2">
    <source>
        <dbReference type="EMBL" id="MFC7058438.1"/>
    </source>
</evidence>
<dbReference type="Pfam" id="PF10006">
    <property type="entry name" value="DUF2249"/>
    <property type="match status" value="1"/>
</dbReference>
<dbReference type="RefSeq" id="WP_267161134.1">
    <property type="nucleotide sequence ID" value="NZ_CP112972.1"/>
</dbReference>
<dbReference type="InterPro" id="IPR018720">
    <property type="entry name" value="DUF2249"/>
</dbReference>
<dbReference type="EMBL" id="JBHSZI010000001">
    <property type="protein sequence ID" value="MFC7058438.1"/>
    <property type="molecule type" value="Genomic_DNA"/>
</dbReference>
<protein>
    <submittedName>
        <fullName evidence="2">DUF2249 domain-containing protein</fullName>
    </submittedName>
</protein>
<gene>
    <name evidence="2" type="ORF">ACFQQG_09925</name>
</gene>
<keyword evidence="3" id="KW-1185">Reference proteome</keyword>
<dbReference type="Proteomes" id="UP001596445">
    <property type="component" value="Unassembled WGS sequence"/>
</dbReference>
<proteinExistence type="predicted"/>
<dbReference type="GeneID" id="76630430"/>
<sequence length="77" mass="8637">MSAIDTNCNQVLDVREVDGEPFGEITAALDKLDPDETLLLVNSFEPVPLYDVLAERGFDHETTQVSDDEYHVEITQI</sequence>
<accession>A0ABD5VYV8</accession>
<feature type="domain" description="DUF2249" evidence="1">
    <location>
        <begin position="11"/>
        <end position="75"/>
    </location>
</feature>
<name>A0ABD5VYV8_9EURY</name>
<organism evidence="2 3">
    <name type="scientific">Halovenus salina</name>
    <dbReference type="NCBI Taxonomy" id="1510225"/>
    <lineage>
        <taxon>Archaea</taxon>
        <taxon>Methanobacteriati</taxon>
        <taxon>Methanobacteriota</taxon>
        <taxon>Stenosarchaea group</taxon>
        <taxon>Halobacteria</taxon>
        <taxon>Halobacteriales</taxon>
        <taxon>Haloarculaceae</taxon>
        <taxon>Halovenus</taxon>
    </lineage>
</organism>
<evidence type="ECO:0000259" key="1">
    <source>
        <dbReference type="Pfam" id="PF10006"/>
    </source>
</evidence>
<dbReference type="AlphaFoldDB" id="A0ABD5VYV8"/>
<evidence type="ECO:0000313" key="3">
    <source>
        <dbReference type="Proteomes" id="UP001596445"/>
    </source>
</evidence>
<reference evidence="2 3" key="1">
    <citation type="journal article" date="2019" name="Int. J. Syst. Evol. Microbiol.">
        <title>The Global Catalogue of Microorganisms (GCM) 10K type strain sequencing project: providing services to taxonomists for standard genome sequencing and annotation.</title>
        <authorList>
            <consortium name="The Broad Institute Genomics Platform"/>
            <consortium name="The Broad Institute Genome Sequencing Center for Infectious Disease"/>
            <person name="Wu L."/>
            <person name="Ma J."/>
        </authorList>
    </citation>
    <scope>NUCLEOTIDE SEQUENCE [LARGE SCALE GENOMIC DNA]</scope>
    <source>
        <strain evidence="2 3">JCM 30072</strain>
    </source>
</reference>